<keyword evidence="8" id="KW-0804">Transcription</keyword>
<reference evidence="13" key="2">
    <citation type="submission" date="2025-09" db="UniProtKB">
        <authorList>
            <consortium name="Ensembl"/>
        </authorList>
    </citation>
    <scope>IDENTIFICATION</scope>
</reference>
<evidence type="ECO:0000256" key="2">
    <source>
        <dbReference type="ARBA" id="ARBA00022723"/>
    </source>
</evidence>
<dbReference type="GO" id="GO:0005634">
    <property type="term" value="C:nucleus"/>
    <property type="evidence" value="ECO:0007669"/>
    <property type="project" value="UniProtKB-SubCell"/>
</dbReference>
<evidence type="ECO:0000256" key="11">
    <source>
        <dbReference type="SAM" id="MobiDB-lite"/>
    </source>
</evidence>
<evidence type="ECO:0000256" key="8">
    <source>
        <dbReference type="ARBA" id="ARBA00023163"/>
    </source>
</evidence>
<evidence type="ECO:0000256" key="4">
    <source>
        <dbReference type="ARBA" id="ARBA00022771"/>
    </source>
</evidence>
<name>A0A8C5CEU8_GADMO</name>
<dbReference type="FunFam" id="3.30.160.60:FF:000325">
    <property type="entry name" value="ZFP90 zinc finger protein"/>
    <property type="match status" value="1"/>
</dbReference>
<organism evidence="13 14">
    <name type="scientific">Gadus morhua</name>
    <name type="common">Atlantic cod</name>
    <dbReference type="NCBI Taxonomy" id="8049"/>
    <lineage>
        <taxon>Eukaryota</taxon>
        <taxon>Metazoa</taxon>
        <taxon>Chordata</taxon>
        <taxon>Craniata</taxon>
        <taxon>Vertebrata</taxon>
        <taxon>Euteleostomi</taxon>
        <taxon>Actinopterygii</taxon>
        <taxon>Neopterygii</taxon>
        <taxon>Teleostei</taxon>
        <taxon>Neoteleostei</taxon>
        <taxon>Acanthomorphata</taxon>
        <taxon>Zeiogadaria</taxon>
        <taxon>Gadariae</taxon>
        <taxon>Gadiformes</taxon>
        <taxon>Gadoidei</taxon>
        <taxon>Gadidae</taxon>
        <taxon>Gadus</taxon>
    </lineage>
</organism>
<keyword evidence="7" id="KW-0238">DNA-binding</keyword>
<proteinExistence type="predicted"/>
<dbReference type="SMART" id="SM00355">
    <property type="entry name" value="ZnF_C2H2"/>
    <property type="match status" value="6"/>
</dbReference>
<dbReference type="PANTHER" id="PTHR45725">
    <property type="entry name" value="FORMIN HOMOLOGY 2 FAMILY MEMBER"/>
    <property type="match status" value="1"/>
</dbReference>
<feature type="region of interest" description="Disordered" evidence="11">
    <location>
        <begin position="353"/>
        <end position="379"/>
    </location>
</feature>
<keyword evidence="6" id="KW-0805">Transcription regulation</keyword>
<sequence length="811" mass="87297">MKSLQFRNIAPKAPAAVVSCPPQALLPCPPPSAVPDAASSPCPKSIMVPGQNYALMQIAGQDGTFSLVALPPSVSPQTPHPQQQQAPPVQNNPKLPIPRYPPMRSKGASEKTKPPPPPPPPPSPTAKTLPKVAMATRARSTDAPPPVVKRKLLESKDFREPPPPPPPHKELSEQVILIDPTASEISVSPLLPENAVLFPGPPLELDVPPQRPPPPAAAAVADVVHSLLYPPAPPANVSHSKAPEEVKKEPRPCQPRPPAAASITVLSPAIFSKAVQIIPSPPKGKLPIAPYSKMKSALVPAAKLSAASPETKALCGQLGLSSTSETAAQTSFKTEPLVVSPLPTPLIGAQPRTPFLPVLGAPHKAPGKKRGRKRKTTEDVLTFEARRKRSLSFFRRRVPEKPPAGASATAAASPPSEVDITKKYRSIRPKPMLVMETVPQLRSLPPPAVTSDCLEQDLLRGNPLPGHTPSTPNGRPPPPPPPPAPLALQLKGGAPHQRMFMGGRPLHRCPTCSRCFQFKHHLQSHMNSHTNSRPYVCPFCRKAYAHSGSLSTHTKLHHSDCWPLKTLRCEFCDKAFGYVGVYFSHLREVHKVVLTVEPSISHHEDDVAVAGAASLDQSEDPVDPVELQIKCGRCQATTPTFAGMKLHLLQVHREETPPRARDSRGGREAENELVKHAAHYWRQFNKKRELVKCGRCDQEFFSFSKLRRHIQTHRPPPAGGAGGSGCGAGAGAGPGVLAGPGTAFNCVLCSEVLETREGVLEHWRSRHHCEQPGLLWNALRCYQGPPPTPPRPPAPAGEEPEDMDTPAPSPH</sequence>
<evidence type="ECO:0000313" key="13">
    <source>
        <dbReference type="Ensembl" id="ENSGMOP00000061415.1"/>
    </source>
</evidence>
<keyword evidence="3" id="KW-0677">Repeat</keyword>
<dbReference type="PROSITE" id="PS00028">
    <property type="entry name" value="ZINC_FINGER_C2H2_1"/>
    <property type="match status" value="5"/>
</dbReference>
<dbReference type="Proteomes" id="UP000694546">
    <property type="component" value="Chromosome 23"/>
</dbReference>
<feature type="domain" description="C2H2-type" evidence="12">
    <location>
        <begin position="507"/>
        <end position="534"/>
    </location>
</feature>
<comment type="subcellular location">
    <subcellularLocation>
        <location evidence="1">Nucleus</location>
    </subcellularLocation>
</comment>
<dbReference type="InterPro" id="IPR036236">
    <property type="entry name" value="Znf_C2H2_sf"/>
</dbReference>
<dbReference type="InterPro" id="IPR013087">
    <property type="entry name" value="Znf_C2H2_type"/>
</dbReference>
<dbReference type="AlphaFoldDB" id="A0A8C5CEU8"/>
<feature type="domain" description="C2H2-type" evidence="12">
    <location>
        <begin position="744"/>
        <end position="772"/>
    </location>
</feature>
<evidence type="ECO:0000256" key="7">
    <source>
        <dbReference type="ARBA" id="ARBA00023125"/>
    </source>
</evidence>
<feature type="region of interest" description="Disordered" evidence="11">
    <location>
        <begin position="69"/>
        <end position="172"/>
    </location>
</feature>
<keyword evidence="14" id="KW-1185">Reference proteome</keyword>
<dbReference type="PANTHER" id="PTHR45725:SF1">
    <property type="entry name" value="DISHEVELLED ASSOCIATED ACTIVATOR OF MORPHOGENESIS, ISOFORM D"/>
    <property type="match status" value="1"/>
</dbReference>
<evidence type="ECO:0000256" key="6">
    <source>
        <dbReference type="ARBA" id="ARBA00023015"/>
    </source>
</evidence>
<dbReference type="FunFam" id="3.30.160.60:FF:003312">
    <property type="entry name" value="Zinc finger protein 438"/>
    <property type="match status" value="1"/>
</dbReference>
<evidence type="ECO:0000259" key="12">
    <source>
        <dbReference type="PROSITE" id="PS50157"/>
    </source>
</evidence>
<dbReference type="Pfam" id="PF00096">
    <property type="entry name" value="zf-C2H2"/>
    <property type="match status" value="1"/>
</dbReference>
<feature type="compositionally biased region" description="Low complexity" evidence="11">
    <location>
        <begin position="403"/>
        <end position="416"/>
    </location>
</feature>
<keyword evidence="4 10" id="KW-0863">Zinc-finger</keyword>
<evidence type="ECO:0000256" key="5">
    <source>
        <dbReference type="ARBA" id="ARBA00022833"/>
    </source>
</evidence>
<accession>A0A8C5CEU8</accession>
<keyword evidence="2" id="KW-0479">Metal-binding</keyword>
<evidence type="ECO:0000256" key="9">
    <source>
        <dbReference type="ARBA" id="ARBA00023242"/>
    </source>
</evidence>
<dbReference type="GO" id="GO:0003677">
    <property type="term" value="F:DNA binding"/>
    <property type="evidence" value="ECO:0007669"/>
    <property type="project" value="UniProtKB-KW"/>
</dbReference>
<feature type="region of interest" description="Disordered" evidence="11">
    <location>
        <begin position="458"/>
        <end position="490"/>
    </location>
</feature>
<dbReference type="GeneTree" id="ENSGT00390000014526"/>
<dbReference type="OMA" id="APFWKQH"/>
<dbReference type="SUPFAM" id="SSF57667">
    <property type="entry name" value="beta-beta-alpha zinc fingers"/>
    <property type="match status" value="1"/>
</dbReference>
<feature type="compositionally biased region" description="Pro residues" evidence="11">
    <location>
        <begin position="784"/>
        <end position="795"/>
    </location>
</feature>
<evidence type="ECO:0000256" key="3">
    <source>
        <dbReference type="ARBA" id="ARBA00022737"/>
    </source>
</evidence>
<dbReference type="Gene3D" id="3.30.160.60">
    <property type="entry name" value="Classic Zinc Finger"/>
    <property type="match status" value="3"/>
</dbReference>
<dbReference type="GO" id="GO:0008270">
    <property type="term" value="F:zinc ion binding"/>
    <property type="evidence" value="ECO:0007669"/>
    <property type="project" value="UniProtKB-KW"/>
</dbReference>
<keyword evidence="9" id="KW-0539">Nucleus</keyword>
<feature type="compositionally biased region" description="Pro residues" evidence="11">
    <location>
        <begin position="474"/>
        <end position="485"/>
    </location>
</feature>
<evidence type="ECO:0000313" key="14">
    <source>
        <dbReference type="Proteomes" id="UP000694546"/>
    </source>
</evidence>
<feature type="compositionally biased region" description="Basic and acidic residues" evidence="11">
    <location>
        <begin position="151"/>
        <end position="160"/>
    </location>
</feature>
<protein>
    <recommendedName>
        <fullName evidence="12">C2H2-type domain-containing protein</fullName>
    </recommendedName>
</protein>
<reference evidence="13" key="1">
    <citation type="submission" date="2025-08" db="UniProtKB">
        <authorList>
            <consortium name="Ensembl"/>
        </authorList>
    </citation>
    <scope>IDENTIFICATION</scope>
</reference>
<feature type="region of interest" description="Disordered" evidence="11">
    <location>
        <begin position="783"/>
        <end position="811"/>
    </location>
</feature>
<evidence type="ECO:0000256" key="10">
    <source>
        <dbReference type="PROSITE-ProRule" id="PRU00042"/>
    </source>
</evidence>
<feature type="compositionally biased region" description="Low complexity" evidence="11">
    <location>
        <begin position="71"/>
        <end position="93"/>
    </location>
</feature>
<dbReference type="Ensembl" id="ENSGMOT00000027203.1">
    <property type="protein sequence ID" value="ENSGMOP00000061415.1"/>
    <property type="gene ID" value="ENSGMOG00000028688.1"/>
</dbReference>
<feature type="compositionally biased region" description="Basic residues" evidence="11">
    <location>
        <begin position="365"/>
        <end position="375"/>
    </location>
</feature>
<feature type="region of interest" description="Disordered" evidence="11">
    <location>
        <begin position="393"/>
        <end position="422"/>
    </location>
</feature>
<evidence type="ECO:0000256" key="1">
    <source>
        <dbReference type="ARBA" id="ARBA00004123"/>
    </source>
</evidence>
<feature type="domain" description="C2H2-type" evidence="12">
    <location>
        <begin position="567"/>
        <end position="590"/>
    </location>
</feature>
<keyword evidence="5" id="KW-0862">Zinc</keyword>
<dbReference type="PROSITE" id="PS50157">
    <property type="entry name" value="ZINC_FINGER_C2H2_2"/>
    <property type="match status" value="5"/>
</dbReference>
<dbReference type="InterPro" id="IPR051425">
    <property type="entry name" value="Formin_Homology"/>
</dbReference>
<feature type="compositionally biased region" description="Pro residues" evidence="11">
    <location>
        <begin position="114"/>
        <end position="124"/>
    </location>
</feature>
<feature type="domain" description="C2H2-type" evidence="12">
    <location>
        <begin position="691"/>
        <end position="718"/>
    </location>
</feature>
<feature type="domain" description="C2H2-type" evidence="12">
    <location>
        <begin position="535"/>
        <end position="563"/>
    </location>
</feature>